<evidence type="ECO:0000313" key="6">
    <source>
        <dbReference type="Proteomes" id="UP001623041"/>
    </source>
</evidence>
<dbReference type="PANTHER" id="PTHR43479:SF11">
    <property type="entry name" value="ACREF_ENVCD OPERON REPRESSOR-RELATED"/>
    <property type="match status" value="1"/>
</dbReference>
<evidence type="ECO:0000256" key="1">
    <source>
        <dbReference type="ARBA" id="ARBA00022491"/>
    </source>
</evidence>
<dbReference type="InterPro" id="IPR009057">
    <property type="entry name" value="Homeodomain-like_sf"/>
</dbReference>
<dbReference type="SUPFAM" id="SSF46689">
    <property type="entry name" value="Homeodomain-like"/>
    <property type="match status" value="1"/>
</dbReference>
<sequence>MVIDMSDTSDRLLYAAINLIAEKGYKAVSTKEIAKEASVSEMTLFRHFGTKQGILEAAIDRFYYSTSMKELFEKNIVWDLEKDLFMISESYHKLMKKNQKVILIAFKEGNSIDGLYNQINKHPRQLKELLIEYFLEMKQQRKIKYEGNVEGLAMAYLYMLYGEFVSRNFVEGHQITSIDGDEFIFSAVQLFVNALKEKDNNFSAV</sequence>
<reference evidence="5 6" key="1">
    <citation type="submission" date="2024-11" db="EMBL/GenBank/DDBJ databases">
        <authorList>
            <person name="Lucas J.A."/>
        </authorList>
    </citation>
    <scope>NUCLEOTIDE SEQUENCE [LARGE SCALE GENOMIC DNA]</scope>
    <source>
        <strain evidence="5 6">Z 5.4</strain>
    </source>
</reference>
<organism evidence="5 6">
    <name type="scientific">Bacillus salipaludis</name>
    <dbReference type="NCBI Taxonomy" id="2547811"/>
    <lineage>
        <taxon>Bacteria</taxon>
        <taxon>Bacillati</taxon>
        <taxon>Bacillota</taxon>
        <taxon>Bacilli</taxon>
        <taxon>Bacillales</taxon>
        <taxon>Bacillaceae</taxon>
        <taxon>Bacillus</taxon>
    </lineage>
</organism>
<keyword evidence="1" id="KW-0678">Repressor</keyword>
<evidence type="ECO:0000259" key="4">
    <source>
        <dbReference type="PROSITE" id="PS50977"/>
    </source>
</evidence>
<proteinExistence type="predicted"/>
<accession>A0ABW8RBG7</accession>
<protein>
    <submittedName>
        <fullName evidence="5">TetR/AcrR family transcriptional regulator</fullName>
    </submittedName>
</protein>
<name>A0ABW8RBG7_9BACI</name>
<dbReference type="InterPro" id="IPR001647">
    <property type="entry name" value="HTH_TetR"/>
</dbReference>
<dbReference type="PROSITE" id="PS50977">
    <property type="entry name" value="HTH_TETR_2"/>
    <property type="match status" value="1"/>
</dbReference>
<evidence type="ECO:0000256" key="2">
    <source>
        <dbReference type="ARBA" id="ARBA00023125"/>
    </source>
</evidence>
<dbReference type="Proteomes" id="UP001623041">
    <property type="component" value="Unassembled WGS sequence"/>
</dbReference>
<evidence type="ECO:0000313" key="5">
    <source>
        <dbReference type="EMBL" id="MFK9090776.1"/>
    </source>
</evidence>
<dbReference type="PRINTS" id="PR00455">
    <property type="entry name" value="HTHTETR"/>
</dbReference>
<dbReference type="EMBL" id="JBJHQH010000003">
    <property type="protein sequence ID" value="MFK9090776.1"/>
    <property type="molecule type" value="Genomic_DNA"/>
</dbReference>
<dbReference type="PANTHER" id="PTHR43479">
    <property type="entry name" value="ACREF/ENVCD OPERON REPRESSOR-RELATED"/>
    <property type="match status" value="1"/>
</dbReference>
<dbReference type="InterPro" id="IPR050624">
    <property type="entry name" value="HTH-type_Tx_Regulator"/>
</dbReference>
<gene>
    <name evidence="5" type="ORF">ACJEBI_04685</name>
</gene>
<comment type="caution">
    <text evidence="5">The sequence shown here is derived from an EMBL/GenBank/DDBJ whole genome shotgun (WGS) entry which is preliminary data.</text>
</comment>
<feature type="DNA-binding region" description="H-T-H motif" evidence="3">
    <location>
        <begin position="29"/>
        <end position="48"/>
    </location>
</feature>
<keyword evidence="6" id="KW-1185">Reference proteome</keyword>
<dbReference type="Pfam" id="PF00440">
    <property type="entry name" value="TetR_N"/>
    <property type="match status" value="1"/>
</dbReference>
<feature type="domain" description="HTH tetR-type" evidence="4">
    <location>
        <begin position="6"/>
        <end position="66"/>
    </location>
</feature>
<dbReference type="RefSeq" id="WP_406579470.1">
    <property type="nucleotide sequence ID" value="NZ_JBJHQH010000003.1"/>
</dbReference>
<evidence type="ECO:0000256" key="3">
    <source>
        <dbReference type="PROSITE-ProRule" id="PRU00335"/>
    </source>
</evidence>
<keyword evidence="2 3" id="KW-0238">DNA-binding</keyword>
<dbReference type="Gene3D" id="1.10.357.10">
    <property type="entry name" value="Tetracycline Repressor, domain 2"/>
    <property type="match status" value="1"/>
</dbReference>